<dbReference type="Proteomes" id="UP000095282">
    <property type="component" value="Unplaced"/>
</dbReference>
<evidence type="ECO:0000313" key="2">
    <source>
        <dbReference type="WBParaSite" id="Csp11.Scaffold628.g6977.t1"/>
    </source>
</evidence>
<keyword evidence="1" id="KW-1185">Reference proteome</keyword>
<proteinExistence type="predicted"/>
<reference evidence="2" key="1">
    <citation type="submission" date="2016-11" db="UniProtKB">
        <authorList>
            <consortium name="WormBaseParasite"/>
        </authorList>
    </citation>
    <scope>IDENTIFICATION</scope>
</reference>
<dbReference type="WBParaSite" id="Csp11.Scaffold628.g6977.t1">
    <property type="protein sequence ID" value="Csp11.Scaffold628.g6977.t1"/>
    <property type="gene ID" value="Csp11.Scaffold628.g6977"/>
</dbReference>
<sequence length="133" mass="16054">MNFPPICHQVYIQPFHIARCQICSLIYSICPQSPSATFLILFYKEWITMRLIRVPITELMHEQRNRYTRMGIALIGEVLRRIGKDILLGRRPELIYEFLMMIRIRSDMWREVMIYETSYKRNLNGFNGQLIYF</sequence>
<organism evidence="1 2">
    <name type="scientific">Caenorhabditis tropicalis</name>
    <dbReference type="NCBI Taxonomy" id="1561998"/>
    <lineage>
        <taxon>Eukaryota</taxon>
        <taxon>Metazoa</taxon>
        <taxon>Ecdysozoa</taxon>
        <taxon>Nematoda</taxon>
        <taxon>Chromadorea</taxon>
        <taxon>Rhabditida</taxon>
        <taxon>Rhabditina</taxon>
        <taxon>Rhabditomorpha</taxon>
        <taxon>Rhabditoidea</taxon>
        <taxon>Rhabditidae</taxon>
        <taxon>Peloderinae</taxon>
        <taxon>Caenorhabditis</taxon>
    </lineage>
</organism>
<evidence type="ECO:0000313" key="1">
    <source>
        <dbReference type="Proteomes" id="UP000095282"/>
    </source>
</evidence>
<accession>A0A1I7TL32</accession>
<dbReference type="AlphaFoldDB" id="A0A1I7TL32"/>
<protein>
    <submittedName>
        <fullName evidence="2">Transcription factor</fullName>
    </submittedName>
</protein>
<name>A0A1I7TL32_9PELO</name>